<keyword evidence="5" id="KW-0812">Transmembrane</keyword>
<protein>
    <submittedName>
        <fullName evidence="7">Sensor histidine kinase</fullName>
    </submittedName>
</protein>
<evidence type="ECO:0000259" key="6">
    <source>
        <dbReference type="SMART" id="SM00387"/>
    </source>
</evidence>
<dbReference type="GO" id="GO:0000155">
    <property type="term" value="F:phosphorelay sensor kinase activity"/>
    <property type="evidence" value="ECO:0007669"/>
    <property type="project" value="InterPro"/>
</dbReference>
<keyword evidence="2 7" id="KW-0418">Kinase</keyword>
<dbReference type="Gene3D" id="3.30.565.10">
    <property type="entry name" value="Histidine kinase-like ATPase, C-terminal domain"/>
    <property type="match status" value="1"/>
</dbReference>
<feature type="transmembrane region" description="Helical" evidence="5">
    <location>
        <begin position="147"/>
        <end position="168"/>
    </location>
</feature>
<keyword evidence="4" id="KW-0175">Coiled coil</keyword>
<name>A0A7H8N8I0_9ACTN</name>
<accession>A0A7H8N8I0</accession>
<dbReference type="GO" id="GO:0046983">
    <property type="term" value="F:protein dimerization activity"/>
    <property type="evidence" value="ECO:0007669"/>
    <property type="project" value="InterPro"/>
</dbReference>
<dbReference type="AlphaFoldDB" id="A0A7H8N8I0"/>
<evidence type="ECO:0000313" key="8">
    <source>
        <dbReference type="Proteomes" id="UP000509303"/>
    </source>
</evidence>
<dbReference type="Proteomes" id="UP000509303">
    <property type="component" value="Chromosome"/>
</dbReference>
<evidence type="ECO:0000256" key="3">
    <source>
        <dbReference type="ARBA" id="ARBA00023012"/>
    </source>
</evidence>
<evidence type="ECO:0000313" key="7">
    <source>
        <dbReference type="EMBL" id="QKW50837.1"/>
    </source>
</evidence>
<keyword evidence="5" id="KW-0472">Membrane</keyword>
<keyword evidence="8" id="KW-1185">Reference proteome</keyword>
<dbReference type="EMBL" id="CP054929">
    <property type="protein sequence ID" value="QKW50837.1"/>
    <property type="molecule type" value="Genomic_DNA"/>
</dbReference>
<dbReference type="InterPro" id="IPR050482">
    <property type="entry name" value="Sensor_HK_TwoCompSys"/>
</dbReference>
<evidence type="ECO:0000256" key="5">
    <source>
        <dbReference type="SAM" id="Phobius"/>
    </source>
</evidence>
<keyword evidence="3" id="KW-0902">Two-component regulatory system</keyword>
<evidence type="ECO:0000256" key="2">
    <source>
        <dbReference type="ARBA" id="ARBA00022777"/>
    </source>
</evidence>
<evidence type="ECO:0000256" key="4">
    <source>
        <dbReference type="SAM" id="Coils"/>
    </source>
</evidence>
<keyword evidence="5" id="KW-1133">Transmembrane helix</keyword>
<dbReference type="PIRSF" id="PIRSF037434">
    <property type="entry name" value="STHK_ChrS"/>
    <property type="match status" value="1"/>
</dbReference>
<feature type="coiled-coil region" evidence="4">
    <location>
        <begin position="178"/>
        <end position="205"/>
    </location>
</feature>
<reference evidence="7 8" key="1">
    <citation type="submission" date="2020-06" db="EMBL/GenBank/DDBJ databases">
        <title>Genome mining for natural products.</title>
        <authorList>
            <person name="Zhang B."/>
            <person name="Shi J."/>
            <person name="Ge H."/>
        </authorList>
    </citation>
    <scope>NUCLEOTIDE SEQUENCE [LARGE SCALE GENOMIC DNA]</scope>
    <source>
        <strain evidence="7 8">NA00687</strain>
    </source>
</reference>
<feature type="transmembrane region" description="Helical" evidence="5">
    <location>
        <begin position="12"/>
        <end position="33"/>
    </location>
</feature>
<dbReference type="Pfam" id="PF07730">
    <property type="entry name" value="HisKA_3"/>
    <property type="match status" value="1"/>
</dbReference>
<dbReference type="InterPro" id="IPR017205">
    <property type="entry name" value="Sig_transdc_His_kinase_ChrS"/>
</dbReference>
<organism evidence="7 8">
    <name type="scientific">Streptomyces buecherae</name>
    <dbReference type="NCBI Taxonomy" id="2763006"/>
    <lineage>
        <taxon>Bacteria</taxon>
        <taxon>Bacillati</taxon>
        <taxon>Actinomycetota</taxon>
        <taxon>Actinomycetes</taxon>
        <taxon>Kitasatosporales</taxon>
        <taxon>Streptomycetaceae</taxon>
        <taxon>Streptomyces</taxon>
    </lineage>
</organism>
<proteinExistence type="predicted"/>
<feature type="domain" description="Histidine kinase/HSP90-like ATPase" evidence="6">
    <location>
        <begin position="307"/>
        <end position="398"/>
    </location>
</feature>
<dbReference type="SMART" id="SM00387">
    <property type="entry name" value="HATPase_c"/>
    <property type="match status" value="1"/>
</dbReference>
<evidence type="ECO:0000256" key="1">
    <source>
        <dbReference type="ARBA" id="ARBA00022679"/>
    </source>
</evidence>
<dbReference type="InterPro" id="IPR003594">
    <property type="entry name" value="HATPase_dom"/>
</dbReference>
<dbReference type="CDD" id="cd16917">
    <property type="entry name" value="HATPase_UhpB-NarQ-NarX-like"/>
    <property type="match status" value="1"/>
</dbReference>
<dbReference type="RefSeq" id="WP_176162570.1">
    <property type="nucleotide sequence ID" value="NZ_CP054929.1"/>
</dbReference>
<dbReference type="PANTHER" id="PTHR24421:SF55">
    <property type="entry name" value="SENSOR HISTIDINE KINASE YDFH"/>
    <property type="match status" value="1"/>
</dbReference>
<dbReference type="Pfam" id="PF02518">
    <property type="entry name" value="HATPase_c"/>
    <property type="match status" value="1"/>
</dbReference>
<dbReference type="InterPro" id="IPR011712">
    <property type="entry name" value="Sig_transdc_His_kin_sub3_dim/P"/>
</dbReference>
<dbReference type="GO" id="GO:0016020">
    <property type="term" value="C:membrane"/>
    <property type="evidence" value="ECO:0007669"/>
    <property type="project" value="InterPro"/>
</dbReference>
<feature type="transmembrane region" description="Helical" evidence="5">
    <location>
        <begin position="123"/>
        <end position="141"/>
    </location>
</feature>
<dbReference type="SUPFAM" id="SSF55874">
    <property type="entry name" value="ATPase domain of HSP90 chaperone/DNA topoisomerase II/histidine kinase"/>
    <property type="match status" value="1"/>
</dbReference>
<dbReference type="Gene3D" id="1.20.5.1930">
    <property type="match status" value="1"/>
</dbReference>
<feature type="transmembrane region" description="Helical" evidence="5">
    <location>
        <begin position="45"/>
        <end position="63"/>
    </location>
</feature>
<sequence>MVPLPQPSDRFLAARFHLWYGIAWLAVGLGPTALAVRDASRADQYAAAVLLPLLAADYGALLLAARRATPGPRAALVPSVLLALLGLHIGAVSYVLEGAAALFVVALPQFWVFAAGPRSAIKLSGLAAACTALGGVLPQGWSPHLLTGNLVATLLAYAAGVAIGRWLYRFVGLTQARADALAAELADTQRRLAEANQRQGAADERERLARDIHDTLAQGFASIIVLAEAARSGVRTDPDRSAQQLDSIERTARENLAEARALVGAAPRTGAAPGTLAQALRRTLDRFAQDTGLTVTSELPDVACDQRTRIALLRCAQESLANVRKHAGATTVGVVLAARPYGVELELTDDGRGFVVADAEGFGLHGMRERLAELGGELQVTSSLGDGTRVLATVPTTEHEEARRT</sequence>
<dbReference type="InterPro" id="IPR036890">
    <property type="entry name" value="HATPase_C_sf"/>
</dbReference>
<gene>
    <name evidence="7" type="ORF">HUT08_16295</name>
</gene>
<dbReference type="PANTHER" id="PTHR24421">
    <property type="entry name" value="NITRATE/NITRITE SENSOR PROTEIN NARX-RELATED"/>
    <property type="match status" value="1"/>
</dbReference>
<keyword evidence="1" id="KW-0808">Transferase</keyword>